<accession>A0A0J1BC17</accession>
<comment type="caution">
    <text evidence="3">The sequence shown here is derived from an EMBL/GenBank/DDBJ whole genome shotgun (WGS) entry which is preliminary data.</text>
</comment>
<protein>
    <submittedName>
        <fullName evidence="3">Transmembrane protein</fullName>
    </submittedName>
</protein>
<keyword evidence="4" id="KW-1185">Reference proteome</keyword>
<dbReference type="STRING" id="595434.RISK_003674"/>
<evidence type="ECO:0000313" key="4">
    <source>
        <dbReference type="Proteomes" id="UP000036367"/>
    </source>
</evidence>
<dbReference type="PATRIC" id="fig|595434.4.peg.3496"/>
<evidence type="ECO:0000256" key="1">
    <source>
        <dbReference type="SAM" id="Coils"/>
    </source>
</evidence>
<dbReference type="Proteomes" id="UP000036367">
    <property type="component" value="Unassembled WGS sequence"/>
</dbReference>
<keyword evidence="2" id="KW-0472">Membrane</keyword>
<dbReference type="RefSeq" id="WP_047815102.1">
    <property type="nucleotide sequence ID" value="NZ_LECT01000029.1"/>
</dbReference>
<gene>
    <name evidence="3" type="ORF">RISK_003674</name>
</gene>
<dbReference type="OrthoDB" id="275335at2"/>
<feature type="transmembrane region" description="Helical" evidence="2">
    <location>
        <begin position="28"/>
        <end position="50"/>
    </location>
</feature>
<evidence type="ECO:0000256" key="2">
    <source>
        <dbReference type="SAM" id="Phobius"/>
    </source>
</evidence>
<dbReference type="EMBL" id="LECT01000029">
    <property type="protein sequence ID" value="KLU04088.1"/>
    <property type="molecule type" value="Genomic_DNA"/>
</dbReference>
<keyword evidence="1" id="KW-0175">Coiled coil</keyword>
<keyword evidence="2 3" id="KW-0812">Transmembrane</keyword>
<keyword evidence="2" id="KW-1133">Transmembrane helix</keyword>
<evidence type="ECO:0000313" key="3">
    <source>
        <dbReference type="EMBL" id="KLU04088.1"/>
    </source>
</evidence>
<proteinExistence type="predicted"/>
<organism evidence="3 4">
    <name type="scientific">Rhodopirellula islandica</name>
    <dbReference type="NCBI Taxonomy" id="595434"/>
    <lineage>
        <taxon>Bacteria</taxon>
        <taxon>Pseudomonadati</taxon>
        <taxon>Planctomycetota</taxon>
        <taxon>Planctomycetia</taxon>
        <taxon>Pirellulales</taxon>
        <taxon>Pirellulaceae</taxon>
        <taxon>Rhodopirellula</taxon>
    </lineage>
</organism>
<dbReference type="AlphaFoldDB" id="A0A0J1BC17"/>
<sequence length="180" mass="20299">MNSSSPDQRPLPEEPLRKALKKPAKSSWIGKLAIFAVLSIGSIAGCIVLVRSTVSWVSASPARNAVVPVTSTSHSAPTDEDFRMRKQRNEAYLAAAKQEDAAFIADRQRRLWIEQTRLKPDHRDAFAQWKTQVERLEAKVAEMSKQEDSYNEDGSVLVDSILWHQQQRLEELRADAPPSY</sequence>
<reference evidence="3" key="1">
    <citation type="submission" date="2015-05" db="EMBL/GenBank/DDBJ databases">
        <title>Permanent draft genome of Rhodopirellula islandicus K833.</title>
        <authorList>
            <person name="Kizina J."/>
            <person name="Richter M."/>
            <person name="Glockner F.O."/>
            <person name="Harder J."/>
        </authorList>
    </citation>
    <scope>NUCLEOTIDE SEQUENCE [LARGE SCALE GENOMIC DNA]</scope>
    <source>
        <strain evidence="3">K833</strain>
    </source>
</reference>
<feature type="coiled-coil region" evidence="1">
    <location>
        <begin position="126"/>
        <end position="153"/>
    </location>
</feature>
<name>A0A0J1BC17_RHOIS</name>